<keyword evidence="5" id="KW-0479">Metal-binding</keyword>
<keyword evidence="6" id="KW-0547">Nucleotide-binding</keyword>
<dbReference type="HAMAP" id="MF_00692">
    <property type="entry name" value="SelO"/>
    <property type="match status" value="1"/>
</dbReference>
<keyword evidence="11" id="KW-1185">Reference proteome</keyword>
<evidence type="ECO:0000256" key="3">
    <source>
        <dbReference type="ARBA" id="ARBA00022679"/>
    </source>
</evidence>
<reference evidence="10" key="1">
    <citation type="journal article" date="2020" name="bioRxiv">
        <title>Comparative genomics of Chlamydomonas.</title>
        <authorList>
            <person name="Craig R.J."/>
            <person name="Hasan A.R."/>
            <person name="Ness R.W."/>
            <person name="Keightley P.D."/>
        </authorList>
    </citation>
    <scope>NUCLEOTIDE SEQUENCE</scope>
    <source>
        <strain evidence="10">SAG 7.73</strain>
    </source>
</reference>
<evidence type="ECO:0000256" key="7">
    <source>
        <dbReference type="ARBA" id="ARBA00022840"/>
    </source>
</evidence>
<dbReference type="Pfam" id="PF02696">
    <property type="entry name" value="SelO"/>
    <property type="match status" value="1"/>
</dbReference>
<dbReference type="OrthoDB" id="10254721at2759"/>
<comment type="similarity">
    <text evidence="2">Belongs to the SELO family.</text>
</comment>
<protein>
    <recommendedName>
        <fullName evidence="9">Selenoprotein O</fullName>
    </recommendedName>
</protein>
<evidence type="ECO:0000313" key="10">
    <source>
        <dbReference type="EMBL" id="KAG2436309.1"/>
    </source>
</evidence>
<name>A0A835T9L3_CHLIN</name>
<sequence>MASAANAAAQVEARTLETLNTDNLSLRALPVDPVEGGPVRQVEGACFSRVKPTPVNNPRLVVASPEALALLDIPASEVSRPDFAEFFSGNKLLPGADPAAHCYCGHQFGYFSGQLGDGATMYLTEVVNSRGERWELQFKGAGKTPYSRQADGRKVLRSSLREFLCSEAMYNLGIPTTRAGTCVTSDSKVVRDIKYDGNAILERATIITRIAPTFLRFGSFEVFKPTDNFTGRRGPSAGREAALLPVMLHHVIRTYYPAIWAAHDGDAIAAGVGVGPDGAGEPWPPRSGGPEREAALQAMYLDWLKEVTRRTASLVAAWQCVGWCHGVLNTDNMSIAGVTIDYGPFGFLDRYDPDYICNGSDDSGRYDYKGQPDICRWNCERLAESVRAVLPEGRGKRAVAEVFDAVYRKTYVSLMRRKLGLVGAGAATDAEEGEGAGEAEGGAEGATLLSEAAVEDEALAAALLSVMEATGADFTNTFRCLSRFPTPAAGADPSSPAVVEAGGVLDYLLTQCCDAATLVAAAAPHIPPQNLQMLTMLSQKNPELLHQMGVSQQMLATEMARLRRSQELAKVTDAEKRAADEAKWRSWLAEYGAALQRRAAAGAEDSRRVAVMNATNPRFILRNWIAQQAIEQAERGDFSEVARVFALLRNPFSEAPVSDIIASAATSTRGGAVTDEAAAASGSGTGAAVVAPAPAGPAAAGAAAASGVSCALPVYDGLPPTWAAELCVT</sequence>
<keyword evidence="7" id="KW-0067">ATP-binding</keyword>
<dbReference type="EMBL" id="JAEHOC010000013">
    <property type="protein sequence ID" value="KAG2436309.1"/>
    <property type="molecule type" value="Genomic_DNA"/>
</dbReference>
<comment type="cofactor">
    <cofactor evidence="1">
        <name>Mg(2+)</name>
        <dbReference type="ChEBI" id="CHEBI:18420"/>
    </cofactor>
</comment>
<evidence type="ECO:0000256" key="4">
    <source>
        <dbReference type="ARBA" id="ARBA00022695"/>
    </source>
</evidence>
<evidence type="ECO:0000256" key="5">
    <source>
        <dbReference type="ARBA" id="ARBA00022723"/>
    </source>
</evidence>
<dbReference type="GO" id="GO:0005524">
    <property type="term" value="F:ATP binding"/>
    <property type="evidence" value="ECO:0007669"/>
    <property type="project" value="UniProtKB-KW"/>
</dbReference>
<evidence type="ECO:0000256" key="1">
    <source>
        <dbReference type="ARBA" id="ARBA00001946"/>
    </source>
</evidence>
<dbReference type="PANTHER" id="PTHR12153:SF15">
    <property type="entry name" value="PROTEIN ADENYLYLTRANSFERASE SELO, MITOCHONDRIAL"/>
    <property type="match status" value="1"/>
</dbReference>
<dbReference type="AlphaFoldDB" id="A0A835T9L3"/>
<comment type="caution">
    <text evidence="10">The sequence shown here is derived from an EMBL/GenBank/DDBJ whole genome shotgun (WGS) entry which is preliminary data.</text>
</comment>
<gene>
    <name evidence="10" type="ORF">HXX76_006620</name>
</gene>
<dbReference type="GO" id="GO:0046872">
    <property type="term" value="F:metal ion binding"/>
    <property type="evidence" value="ECO:0007669"/>
    <property type="project" value="UniProtKB-KW"/>
</dbReference>
<keyword evidence="4" id="KW-0548">Nucleotidyltransferase</keyword>
<dbReference type="PANTHER" id="PTHR12153">
    <property type="entry name" value="SELENOPROTEIN O"/>
    <property type="match status" value="1"/>
</dbReference>
<evidence type="ECO:0000256" key="6">
    <source>
        <dbReference type="ARBA" id="ARBA00022741"/>
    </source>
</evidence>
<keyword evidence="3" id="KW-0808">Transferase</keyword>
<dbReference type="GO" id="GO:0016779">
    <property type="term" value="F:nucleotidyltransferase activity"/>
    <property type="evidence" value="ECO:0007669"/>
    <property type="project" value="UniProtKB-KW"/>
</dbReference>
<keyword evidence="8" id="KW-0460">Magnesium</keyword>
<evidence type="ECO:0000256" key="8">
    <source>
        <dbReference type="ARBA" id="ARBA00022842"/>
    </source>
</evidence>
<dbReference type="Proteomes" id="UP000650467">
    <property type="component" value="Unassembled WGS sequence"/>
</dbReference>
<accession>A0A835T9L3</accession>
<organism evidence="10 11">
    <name type="scientific">Chlamydomonas incerta</name>
    <dbReference type="NCBI Taxonomy" id="51695"/>
    <lineage>
        <taxon>Eukaryota</taxon>
        <taxon>Viridiplantae</taxon>
        <taxon>Chlorophyta</taxon>
        <taxon>core chlorophytes</taxon>
        <taxon>Chlorophyceae</taxon>
        <taxon>CS clade</taxon>
        <taxon>Chlamydomonadales</taxon>
        <taxon>Chlamydomonadaceae</taxon>
        <taxon>Chlamydomonas</taxon>
    </lineage>
</organism>
<evidence type="ECO:0000256" key="2">
    <source>
        <dbReference type="ARBA" id="ARBA00009747"/>
    </source>
</evidence>
<evidence type="ECO:0000313" key="11">
    <source>
        <dbReference type="Proteomes" id="UP000650467"/>
    </source>
</evidence>
<evidence type="ECO:0000256" key="9">
    <source>
        <dbReference type="ARBA" id="ARBA00031547"/>
    </source>
</evidence>
<proteinExistence type="inferred from homology"/>
<dbReference type="InterPro" id="IPR003846">
    <property type="entry name" value="SelO"/>
</dbReference>